<feature type="transmembrane region" description="Helical" evidence="9">
    <location>
        <begin position="136"/>
        <end position="154"/>
    </location>
</feature>
<evidence type="ECO:0000313" key="12">
    <source>
        <dbReference type="Proteomes" id="UP000693972"/>
    </source>
</evidence>
<evidence type="ECO:0000256" key="4">
    <source>
        <dbReference type="ARBA" id="ARBA00022519"/>
    </source>
</evidence>
<evidence type="ECO:0000256" key="8">
    <source>
        <dbReference type="ARBA" id="ARBA00038436"/>
    </source>
</evidence>
<keyword evidence="12" id="KW-1185">Reference proteome</keyword>
<comment type="subcellular location">
    <subcellularLocation>
        <location evidence="1 9">Cell inner membrane</location>
        <topology evidence="1 9">Multi-pass membrane protein</topology>
    </subcellularLocation>
</comment>
<dbReference type="Proteomes" id="UP000693972">
    <property type="component" value="Unassembled WGS sequence"/>
</dbReference>
<dbReference type="EMBL" id="CP078073">
    <property type="protein sequence ID" value="QXL88654.1"/>
    <property type="molecule type" value="Genomic_DNA"/>
</dbReference>
<dbReference type="InterPro" id="IPR055348">
    <property type="entry name" value="DctQ"/>
</dbReference>
<dbReference type="GO" id="GO:0015740">
    <property type="term" value="P:C4-dicarboxylate transport"/>
    <property type="evidence" value="ECO:0007669"/>
    <property type="project" value="TreeGrafter"/>
</dbReference>
<evidence type="ECO:0000256" key="6">
    <source>
        <dbReference type="ARBA" id="ARBA00022989"/>
    </source>
</evidence>
<feature type="transmembrane region" description="Helical" evidence="9">
    <location>
        <begin position="12"/>
        <end position="34"/>
    </location>
</feature>
<keyword evidence="4 9" id="KW-0997">Cell inner membrane</keyword>
<dbReference type="RefSeq" id="WP_257891719.1">
    <property type="nucleotide sequence ID" value="NZ_JAIMBW010000001.1"/>
</dbReference>
<reference evidence="11 12" key="1">
    <citation type="submission" date="2021-07" db="EMBL/GenBank/DDBJ databases">
        <title>Karlodiniumbacter phycospheric gen. nov., sp. nov., a phycosphere bacterium isolated from karlodinium veneficum.</title>
        <authorList>
            <person name="Peng Y."/>
            <person name="Jiang L."/>
            <person name="Lee J."/>
        </authorList>
    </citation>
    <scope>NUCLEOTIDE SEQUENCE</scope>
    <source>
        <strain evidence="11 12">N5</strain>
    </source>
</reference>
<dbReference type="GO" id="GO:0005886">
    <property type="term" value="C:plasma membrane"/>
    <property type="evidence" value="ECO:0007669"/>
    <property type="project" value="UniProtKB-SubCell"/>
</dbReference>
<evidence type="ECO:0000259" key="10">
    <source>
        <dbReference type="Pfam" id="PF04290"/>
    </source>
</evidence>
<evidence type="ECO:0000256" key="5">
    <source>
        <dbReference type="ARBA" id="ARBA00022692"/>
    </source>
</evidence>
<comment type="similarity">
    <text evidence="8 9">Belongs to the TRAP transporter small permease family.</text>
</comment>
<evidence type="ECO:0000313" key="11">
    <source>
        <dbReference type="EMBL" id="QXL88654.1"/>
    </source>
</evidence>
<feature type="transmembrane region" description="Helical" evidence="9">
    <location>
        <begin position="54"/>
        <end position="71"/>
    </location>
</feature>
<name>A0A975TXU7_9RHOB</name>
<keyword evidence="2 9" id="KW-0813">Transport</keyword>
<organism evidence="11">
    <name type="scientific">Gymnodinialimonas phycosphaerae</name>
    <dbReference type="NCBI Taxonomy" id="2841589"/>
    <lineage>
        <taxon>Bacteria</taxon>
        <taxon>Pseudomonadati</taxon>
        <taxon>Pseudomonadota</taxon>
        <taxon>Alphaproteobacteria</taxon>
        <taxon>Rhodobacterales</taxon>
        <taxon>Paracoccaceae</taxon>
        <taxon>Gymnodinialimonas</taxon>
    </lineage>
</organism>
<accession>A0A975TXU7</accession>
<sequence>MDQILTQIRRVISGLNLMLAIIGAALLFMIAVIICLEVTLRAFGFASQLWVIEVSEYSLLFITFLGAPYLLEKNMHVVLDLIYDKLTGGPRLLLQILNASIGFALCAVLAVVGVSVVIEQFELGVRQVTVMRPQSWWITAALPLGMGLMAVQFFDQIVRSFRGERL</sequence>
<gene>
    <name evidence="11" type="ORF">KUL25_03790</name>
</gene>
<keyword evidence="6 9" id="KW-1133">Transmembrane helix</keyword>
<evidence type="ECO:0000256" key="7">
    <source>
        <dbReference type="ARBA" id="ARBA00023136"/>
    </source>
</evidence>
<evidence type="ECO:0000256" key="9">
    <source>
        <dbReference type="RuleBase" id="RU369079"/>
    </source>
</evidence>
<dbReference type="AlphaFoldDB" id="A0A975TXU7"/>
<dbReference type="GO" id="GO:0022857">
    <property type="term" value="F:transmembrane transporter activity"/>
    <property type="evidence" value="ECO:0007669"/>
    <property type="project" value="UniProtKB-UniRule"/>
</dbReference>
<dbReference type="Pfam" id="PF04290">
    <property type="entry name" value="DctQ"/>
    <property type="match status" value="1"/>
</dbReference>
<evidence type="ECO:0000256" key="2">
    <source>
        <dbReference type="ARBA" id="ARBA00022448"/>
    </source>
</evidence>
<protein>
    <recommendedName>
        <fullName evidence="9">TRAP transporter small permease protein</fullName>
    </recommendedName>
</protein>
<proteinExistence type="inferred from homology"/>
<keyword evidence="5 9" id="KW-0812">Transmembrane</keyword>
<evidence type="ECO:0000256" key="1">
    <source>
        <dbReference type="ARBA" id="ARBA00004429"/>
    </source>
</evidence>
<dbReference type="EMBL" id="JAIMBW010000001">
    <property type="protein sequence ID" value="MBY4891882.1"/>
    <property type="molecule type" value="Genomic_DNA"/>
</dbReference>
<feature type="transmembrane region" description="Helical" evidence="9">
    <location>
        <begin position="92"/>
        <end position="116"/>
    </location>
</feature>
<evidence type="ECO:0000256" key="3">
    <source>
        <dbReference type="ARBA" id="ARBA00022475"/>
    </source>
</evidence>
<dbReference type="InterPro" id="IPR007387">
    <property type="entry name" value="TRAP_DctQ"/>
</dbReference>
<keyword evidence="7 9" id="KW-0472">Membrane</keyword>
<dbReference type="PANTHER" id="PTHR35011">
    <property type="entry name" value="2,3-DIKETO-L-GULONATE TRAP TRANSPORTER SMALL PERMEASE PROTEIN YIAM"/>
    <property type="match status" value="1"/>
</dbReference>
<feature type="domain" description="Tripartite ATP-independent periplasmic transporters DctQ component" evidence="10">
    <location>
        <begin position="30"/>
        <end position="162"/>
    </location>
</feature>
<keyword evidence="3" id="KW-1003">Cell membrane</keyword>
<comment type="subunit">
    <text evidence="9">The complex comprises the extracytoplasmic solute receptor protein and the two transmembrane proteins.</text>
</comment>
<dbReference type="PANTHER" id="PTHR35011:SF10">
    <property type="entry name" value="TRAP TRANSPORTER SMALL PERMEASE PROTEIN"/>
    <property type="match status" value="1"/>
</dbReference>
<comment type="function">
    <text evidence="9">Part of the tripartite ATP-independent periplasmic (TRAP) transport system.</text>
</comment>